<evidence type="ECO:0000313" key="2">
    <source>
        <dbReference type="EMBL" id="GIY65397.1"/>
    </source>
</evidence>
<dbReference type="AlphaFoldDB" id="A0AAV4V5H2"/>
<accession>A0AAV4V5H2</accession>
<gene>
    <name evidence="2" type="ORF">CDAR_108751</name>
</gene>
<comment type="caution">
    <text evidence="2">The sequence shown here is derived from an EMBL/GenBank/DDBJ whole genome shotgun (WGS) entry which is preliminary data.</text>
</comment>
<reference evidence="2 3" key="1">
    <citation type="submission" date="2021-06" db="EMBL/GenBank/DDBJ databases">
        <title>Caerostris darwini draft genome.</title>
        <authorList>
            <person name="Kono N."/>
            <person name="Arakawa K."/>
        </authorList>
    </citation>
    <scope>NUCLEOTIDE SEQUENCE [LARGE SCALE GENOMIC DNA]</scope>
</reference>
<sequence length="175" mass="19617">MEQTKRSSGIPHEFAAGEGGAGGRDGRAFTANEYRFRRVGFHGHRPVADDYLHTFEIEPFQSGGCRVFPYLCDKRIESVIEEGNEFLHNSCKKISDVGHRERYGCSSEGLNIPSAHEHSIRRIQNNPLQTMSVAGTNEHFCFTSMLFLYLLLSKVACPISNISDSQKGRAKNHRG</sequence>
<protein>
    <submittedName>
        <fullName evidence="2">Uncharacterized protein</fullName>
    </submittedName>
</protein>
<organism evidence="2 3">
    <name type="scientific">Caerostris darwini</name>
    <dbReference type="NCBI Taxonomy" id="1538125"/>
    <lineage>
        <taxon>Eukaryota</taxon>
        <taxon>Metazoa</taxon>
        <taxon>Ecdysozoa</taxon>
        <taxon>Arthropoda</taxon>
        <taxon>Chelicerata</taxon>
        <taxon>Arachnida</taxon>
        <taxon>Araneae</taxon>
        <taxon>Araneomorphae</taxon>
        <taxon>Entelegynae</taxon>
        <taxon>Araneoidea</taxon>
        <taxon>Araneidae</taxon>
        <taxon>Caerostris</taxon>
    </lineage>
</organism>
<dbReference type="EMBL" id="BPLQ01012418">
    <property type="protein sequence ID" value="GIY65397.1"/>
    <property type="molecule type" value="Genomic_DNA"/>
</dbReference>
<evidence type="ECO:0000256" key="1">
    <source>
        <dbReference type="SAM" id="MobiDB-lite"/>
    </source>
</evidence>
<feature type="region of interest" description="Disordered" evidence="1">
    <location>
        <begin position="1"/>
        <end position="24"/>
    </location>
</feature>
<name>A0AAV4V5H2_9ARAC</name>
<evidence type="ECO:0000313" key="3">
    <source>
        <dbReference type="Proteomes" id="UP001054837"/>
    </source>
</evidence>
<proteinExistence type="predicted"/>
<keyword evidence="3" id="KW-1185">Reference proteome</keyword>
<dbReference type="Proteomes" id="UP001054837">
    <property type="component" value="Unassembled WGS sequence"/>
</dbReference>